<comment type="cofactor">
    <cofactor evidence="1">
        <name>FMN</name>
        <dbReference type="ChEBI" id="CHEBI:58210"/>
    </cofactor>
</comment>
<feature type="domain" description="Flavin reductase like" evidence="4">
    <location>
        <begin position="6"/>
        <end position="141"/>
    </location>
</feature>
<protein>
    <submittedName>
        <fullName evidence="5">Flavin reductase domain protein, FMN-binding protein</fullName>
    </submittedName>
</protein>
<gene>
    <name evidence="5" type="ordered locus">Igni_1235</name>
</gene>
<dbReference type="PANTHER" id="PTHR43567">
    <property type="entry name" value="FLAVOREDOXIN-RELATED-RELATED"/>
    <property type="match status" value="1"/>
</dbReference>
<organism evidence="5 6">
    <name type="scientific">Ignicoccus hospitalis (strain KIN4/I / DSM 18386 / JCM 14125)</name>
    <dbReference type="NCBI Taxonomy" id="453591"/>
    <lineage>
        <taxon>Archaea</taxon>
        <taxon>Thermoproteota</taxon>
        <taxon>Thermoprotei</taxon>
        <taxon>Desulfurococcales</taxon>
        <taxon>Desulfurococcaceae</taxon>
        <taxon>Ignicoccus</taxon>
    </lineage>
</organism>
<dbReference type="eggNOG" id="arCOG02017">
    <property type="taxonomic scope" value="Archaea"/>
</dbReference>
<dbReference type="SUPFAM" id="SSF50475">
    <property type="entry name" value="FMN-binding split barrel"/>
    <property type="match status" value="1"/>
</dbReference>
<evidence type="ECO:0000313" key="6">
    <source>
        <dbReference type="Proteomes" id="UP000000262"/>
    </source>
</evidence>
<dbReference type="EMBL" id="CP000816">
    <property type="protein sequence ID" value="ABU82411.1"/>
    <property type="molecule type" value="Genomic_DNA"/>
</dbReference>
<evidence type="ECO:0000256" key="2">
    <source>
        <dbReference type="ARBA" id="ARBA00022630"/>
    </source>
</evidence>
<proteinExistence type="inferred from homology"/>
<dbReference type="Proteomes" id="UP000000262">
    <property type="component" value="Chromosome"/>
</dbReference>
<dbReference type="AlphaFoldDB" id="A8ABV9"/>
<reference evidence="5 6" key="1">
    <citation type="journal article" date="2008" name="Genome Biol.">
        <title>A genomic analysis of the archaeal system Ignicoccus hospitalis-Nanoarchaeum equitans.</title>
        <authorList>
            <person name="Podar M."/>
            <person name="Anderson I."/>
            <person name="Makarova K.S."/>
            <person name="Elkins J.G."/>
            <person name="Ivanova N."/>
            <person name="Wall M.A."/>
            <person name="Lykidis A."/>
            <person name="Mavromatis K."/>
            <person name="Sun H."/>
            <person name="Hudson M.E."/>
            <person name="Chen W."/>
            <person name="Deciu C."/>
            <person name="Hutchison D."/>
            <person name="Eads J.R."/>
            <person name="Anderson A."/>
            <person name="Fernandes F."/>
            <person name="Szeto E."/>
            <person name="Lapidus A."/>
            <person name="Kyrpides N.C."/>
            <person name="Saier M.H.Jr."/>
            <person name="Richardson P.M."/>
            <person name="Rachel R."/>
            <person name="Huber H."/>
            <person name="Eisen J.A."/>
            <person name="Koonin E.V."/>
            <person name="Keller M."/>
            <person name="Stetter K.O."/>
        </authorList>
    </citation>
    <scope>NUCLEOTIDE SEQUENCE [LARGE SCALE GENOMIC DNA]</scope>
    <source>
        <strain evidence="6">KIN4/I / DSM 18386 / JCM 14125</strain>
    </source>
</reference>
<comment type="similarity">
    <text evidence="3">Belongs to the flavoredoxin family.</text>
</comment>
<dbReference type="PANTHER" id="PTHR43567:SF1">
    <property type="entry name" value="FLAVOREDOXIN"/>
    <property type="match status" value="1"/>
</dbReference>
<name>A8ABV9_IGNH4</name>
<dbReference type="Pfam" id="PF01613">
    <property type="entry name" value="Flavin_Reduct"/>
    <property type="match status" value="1"/>
</dbReference>
<dbReference type="GeneID" id="5563087"/>
<keyword evidence="6" id="KW-1185">Reference proteome</keyword>
<dbReference type="InterPro" id="IPR002563">
    <property type="entry name" value="Flavin_Rdtase-like_dom"/>
</dbReference>
<dbReference type="GO" id="GO:0010181">
    <property type="term" value="F:FMN binding"/>
    <property type="evidence" value="ECO:0007669"/>
    <property type="project" value="InterPro"/>
</dbReference>
<sequence>MKWYYLFHPRPAFVVGSGVPPSDGNFMTASWVTPVSTEPPTVGVAVEKDGCTQKLIEKYGHFTVSVVEDPELLWYLGTVSCEEENKLERVGWRKGEKVPSPVPEGAAGWAECEVLKSLDVGDVVFYVGKVVNWKAERPFGRWGWDLRQVKVPMQKAGKVFLLPPCEEYVVKGKYKKE</sequence>
<evidence type="ECO:0000313" key="5">
    <source>
        <dbReference type="EMBL" id="ABU82411.1"/>
    </source>
</evidence>
<dbReference type="OrthoDB" id="8522at2157"/>
<dbReference type="RefSeq" id="WP_012123375.1">
    <property type="nucleotide sequence ID" value="NC_009776.1"/>
</dbReference>
<dbReference type="InterPro" id="IPR052174">
    <property type="entry name" value="Flavoredoxin"/>
</dbReference>
<dbReference type="SMART" id="SM00903">
    <property type="entry name" value="Flavin_Reduct"/>
    <property type="match status" value="1"/>
</dbReference>
<dbReference type="HOGENOM" id="CLU_059021_5_3_2"/>
<keyword evidence="2" id="KW-0285">Flavoprotein</keyword>
<dbReference type="STRING" id="453591.Igni_1235"/>
<evidence type="ECO:0000259" key="4">
    <source>
        <dbReference type="SMART" id="SM00903"/>
    </source>
</evidence>
<dbReference type="PhylomeDB" id="A8ABV9"/>
<evidence type="ECO:0000256" key="1">
    <source>
        <dbReference type="ARBA" id="ARBA00001917"/>
    </source>
</evidence>
<dbReference type="KEGG" id="iho:Igni_1235"/>
<accession>A8ABV9</accession>
<dbReference type="Gene3D" id="2.30.110.10">
    <property type="entry name" value="Electron Transport, Fmn-binding Protein, Chain A"/>
    <property type="match status" value="1"/>
</dbReference>
<dbReference type="InterPro" id="IPR012349">
    <property type="entry name" value="Split_barrel_FMN-bd"/>
</dbReference>
<evidence type="ECO:0000256" key="3">
    <source>
        <dbReference type="ARBA" id="ARBA00038054"/>
    </source>
</evidence>